<evidence type="ECO:0000313" key="5">
    <source>
        <dbReference type="EMBL" id="SUB78663.1"/>
    </source>
</evidence>
<protein>
    <submittedName>
        <fullName evidence="5">S-adenosylmethionine:tRNA ribosyltransferase-isomerase</fullName>
        <ecNumber evidence="5">5.-.-.-</ecNumber>
    </submittedName>
</protein>
<keyword evidence="2 5" id="KW-0808">Transferase</keyword>
<keyword evidence="1" id="KW-0963">Cytoplasm</keyword>
<dbReference type="Gene3D" id="3.40.1780.10">
    <property type="entry name" value="QueA-like"/>
    <property type="match status" value="2"/>
</dbReference>
<proteinExistence type="predicted"/>
<dbReference type="PANTHER" id="PTHR30307">
    <property type="entry name" value="S-ADENOSYLMETHIONINE:TRNA RIBOSYLTRANSFERASE-ISOMERASE"/>
    <property type="match status" value="1"/>
</dbReference>
<dbReference type="PANTHER" id="PTHR30307:SF0">
    <property type="entry name" value="S-ADENOSYLMETHIONINE:TRNA RIBOSYLTRANSFERASE-ISOMERASE"/>
    <property type="match status" value="1"/>
</dbReference>
<name>A0A379DKV1_9PORP</name>
<dbReference type="AlphaFoldDB" id="A0A379DKV1"/>
<organism evidence="5 6">
    <name type="scientific">Porphyromonas macacae</name>
    <dbReference type="NCBI Taxonomy" id="28115"/>
    <lineage>
        <taxon>Bacteria</taxon>
        <taxon>Pseudomonadati</taxon>
        <taxon>Bacteroidota</taxon>
        <taxon>Bacteroidia</taxon>
        <taxon>Bacteroidales</taxon>
        <taxon>Porphyromonadaceae</taxon>
        <taxon>Porphyromonas</taxon>
    </lineage>
</organism>
<reference evidence="5 6" key="1">
    <citation type="submission" date="2018-06" db="EMBL/GenBank/DDBJ databases">
        <authorList>
            <consortium name="Pathogen Informatics"/>
            <person name="Doyle S."/>
        </authorList>
    </citation>
    <scope>NUCLEOTIDE SEQUENCE [LARGE SCALE GENOMIC DNA]</scope>
    <source>
        <strain evidence="5 6">NCTC13100</strain>
    </source>
</reference>
<evidence type="ECO:0000313" key="6">
    <source>
        <dbReference type="Proteomes" id="UP000254263"/>
    </source>
</evidence>
<dbReference type="Proteomes" id="UP000254263">
    <property type="component" value="Unassembled WGS sequence"/>
</dbReference>
<accession>A0A379DKV1</accession>
<keyword evidence="4" id="KW-0671">Queuosine biosynthesis</keyword>
<gene>
    <name evidence="5" type="primary">queA_2</name>
    <name evidence="5" type="ORF">NCTC13100_01846</name>
</gene>
<dbReference type="Pfam" id="PF02547">
    <property type="entry name" value="Queuosine_synth"/>
    <property type="match status" value="1"/>
</dbReference>
<evidence type="ECO:0000256" key="3">
    <source>
        <dbReference type="ARBA" id="ARBA00022691"/>
    </source>
</evidence>
<evidence type="ECO:0000256" key="4">
    <source>
        <dbReference type="ARBA" id="ARBA00022785"/>
    </source>
</evidence>
<dbReference type="EMBL" id="UGTI01000001">
    <property type="protein sequence ID" value="SUB78663.1"/>
    <property type="molecule type" value="Genomic_DNA"/>
</dbReference>
<dbReference type="SUPFAM" id="SSF111337">
    <property type="entry name" value="QueA-like"/>
    <property type="match status" value="1"/>
</dbReference>
<dbReference type="InterPro" id="IPR003699">
    <property type="entry name" value="QueA"/>
</dbReference>
<keyword evidence="3" id="KW-0949">S-adenosyl-L-methionine</keyword>
<evidence type="ECO:0000256" key="2">
    <source>
        <dbReference type="ARBA" id="ARBA00022679"/>
    </source>
</evidence>
<dbReference type="InterPro" id="IPR036100">
    <property type="entry name" value="QueA_sf"/>
</dbReference>
<dbReference type="EC" id="5.-.-.-" evidence="5"/>
<keyword evidence="5" id="KW-0413">Isomerase</keyword>
<dbReference type="GO" id="GO:0051075">
    <property type="term" value="F:S-adenosylmethionine:tRNA ribosyltransferase-isomerase activity"/>
    <property type="evidence" value="ECO:0007669"/>
    <property type="project" value="TreeGrafter"/>
</dbReference>
<evidence type="ECO:0000256" key="1">
    <source>
        <dbReference type="ARBA" id="ARBA00022490"/>
    </source>
</evidence>
<dbReference type="InterPro" id="IPR042118">
    <property type="entry name" value="QueA_dom1"/>
</dbReference>
<dbReference type="GO" id="GO:0008616">
    <property type="term" value="P:tRNA queuosine(34) biosynthetic process"/>
    <property type="evidence" value="ECO:0007669"/>
    <property type="project" value="UniProtKB-KW"/>
</dbReference>
<sequence>MIKTTDIVMQDYAYDLPDERIAKYPLPERDSSKLLLYKHGKITETVFRNLPSHLPPKTLLVRNNTRVIRARLFFRKPTGARIEIFCLDPILPGSYETALSARKECVWHCMLGNAKRWSVNSDPLVKEIPTDKGPLALSAKRICENQVAFSWDDDTFTFGELLESMGILPIPPYLNRDTEPADLKTYQTVYARHKGSVAAPTAGLHFTEAVFADLAKTDIPIVDVTLHVGAGTFKPVKSETIGGHEMHREIIIVDDETLRCLNRSGRTVVAVGTTSVRTLESLYWLAVRILNDPDIQPEELIVTQWESYGRDESSLPSKKEAFAALLEWLENNELTQLIFPTEILIAPGYRFRVVEAIITNFHQPNSTLLLLIGAFIGDDWQRVYRYALEHGFRFLSYGDSSLLIP</sequence>
<dbReference type="RefSeq" id="WP_026215892.1">
    <property type="nucleotide sequence ID" value="NZ_UGTI01000001.1"/>
</dbReference>